<dbReference type="GO" id="GO:0006080">
    <property type="term" value="P:substituted mannan metabolic process"/>
    <property type="evidence" value="ECO:0007669"/>
    <property type="project" value="InterPro"/>
</dbReference>
<comment type="similarity">
    <text evidence="1 4">Belongs to the glycosyl hydrolase 26 family.</text>
</comment>
<dbReference type="AlphaFoldDB" id="A0A7W9J5H3"/>
<keyword evidence="3 4" id="KW-0326">Glycosidase</keyword>
<dbReference type="Gene3D" id="3.20.20.80">
    <property type="entry name" value="Glycosidases"/>
    <property type="match status" value="1"/>
</dbReference>
<dbReference type="EC" id="3.2.1.78" evidence="6"/>
<dbReference type="Proteomes" id="UP000549971">
    <property type="component" value="Unassembled WGS sequence"/>
</dbReference>
<gene>
    <name evidence="6" type="ORF">HDA39_002494</name>
</gene>
<keyword evidence="7" id="KW-1185">Reference proteome</keyword>
<dbReference type="RefSeq" id="WP_184795367.1">
    <property type="nucleotide sequence ID" value="NZ_JACHMY010000001.1"/>
</dbReference>
<dbReference type="PANTHER" id="PTHR40079">
    <property type="entry name" value="MANNAN ENDO-1,4-BETA-MANNOSIDASE E-RELATED"/>
    <property type="match status" value="1"/>
</dbReference>
<evidence type="ECO:0000259" key="5">
    <source>
        <dbReference type="PROSITE" id="PS51764"/>
    </source>
</evidence>
<evidence type="ECO:0000313" key="7">
    <source>
        <dbReference type="Proteomes" id="UP000549971"/>
    </source>
</evidence>
<evidence type="ECO:0000256" key="1">
    <source>
        <dbReference type="ARBA" id="ARBA00007754"/>
    </source>
</evidence>
<feature type="active site" description="Proton donor" evidence="4">
    <location>
        <position position="168"/>
    </location>
</feature>
<dbReference type="InterPro" id="IPR000805">
    <property type="entry name" value="Glyco_hydro_26"/>
</dbReference>
<dbReference type="PRINTS" id="PR00739">
    <property type="entry name" value="GLHYDRLASE26"/>
</dbReference>
<accession>A0A7W9J5H3</accession>
<evidence type="ECO:0000256" key="2">
    <source>
        <dbReference type="ARBA" id="ARBA00022801"/>
    </source>
</evidence>
<sequence>MTTPRTPVTPGASPAAQELLTYLYEISGRRTLTGQHNTPRELSAYSEQVTEITGRTAAVWGQDFGFSEDGDMDGIEFRPQIVREAIRQHAAGRVITLMWHAVRPTSEEPVTFKGDICRGALEQTDWDALFVESSEVHGRWIRQVDVIAALLAELRDAGVPVLWRPYHELNGDWFWWCGRPGPGGHARLYRMMFERFTQVHQLTNLVWVWNASPPNSDNVQPYADFYPGHDVVDVLATDVYNNGYGQDHYEELLTVADGRPVALGEVGVMPTPELLEAQPQWVWFMTWTNFLTNANTPEAVRELYAGARTRTEPRSAM</sequence>
<dbReference type="EMBL" id="JACHMY010000001">
    <property type="protein sequence ID" value="MBB5835760.1"/>
    <property type="molecule type" value="Genomic_DNA"/>
</dbReference>
<dbReference type="SUPFAM" id="SSF51445">
    <property type="entry name" value="(Trans)glycosidases"/>
    <property type="match status" value="1"/>
</dbReference>
<reference evidence="6 7" key="1">
    <citation type="submission" date="2020-08" db="EMBL/GenBank/DDBJ databases">
        <title>Sequencing the genomes of 1000 actinobacteria strains.</title>
        <authorList>
            <person name="Klenk H.-P."/>
        </authorList>
    </citation>
    <scope>NUCLEOTIDE SEQUENCE [LARGE SCALE GENOMIC DNA]</scope>
    <source>
        <strain evidence="6 7">DSM 28967</strain>
    </source>
</reference>
<dbReference type="GO" id="GO:0016985">
    <property type="term" value="F:mannan endo-1,4-beta-mannosidase activity"/>
    <property type="evidence" value="ECO:0007669"/>
    <property type="project" value="UniProtKB-EC"/>
</dbReference>
<evidence type="ECO:0000256" key="3">
    <source>
        <dbReference type="ARBA" id="ARBA00023295"/>
    </source>
</evidence>
<evidence type="ECO:0000313" key="6">
    <source>
        <dbReference type="EMBL" id="MBB5835760.1"/>
    </source>
</evidence>
<name>A0A7W9J5H3_9ACTN</name>
<feature type="domain" description="GH26" evidence="5">
    <location>
        <begin position="14"/>
        <end position="313"/>
    </location>
</feature>
<dbReference type="PROSITE" id="PS51764">
    <property type="entry name" value="GH26"/>
    <property type="match status" value="1"/>
</dbReference>
<evidence type="ECO:0000256" key="4">
    <source>
        <dbReference type="PROSITE-ProRule" id="PRU01100"/>
    </source>
</evidence>
<keyword evidence="2 4" id="KW-0378">Hydrolase</keyword>
<comment type="caution">
    <text evidence="6">The sequence shown here is derived from an EMBL/GenBank/DDBJ whole genome shotgun (WGS) entry which is preliminary data.</text>
</comment>
<dbReference type="PANTHER" id="PTHR40079:SF4">
    <property type="entry name" value="GH26 DOMAIN-CONTAINING PROTEIN-RELATED"/>
    <property type="match status" value="1"/>
</dbReference>
<feature type="active site" description="Nucleophile" evidence="4">
    <location>
        <position position="265"/>
    </location>
</feature>
<dbReference type="Pfam" id="PF02156">
    <property type="entry name" value="Glyco_hydro_26"/>
    <property type="match status" value="1"/>
</dbReference>
<dbReference type="InterPro" id="IPR022790">
    <property type="entry name" value="GH26_dom"/>
</dbReference>
<proteinExistence type="inferred from homology"/>
<protein>
    <submittedName>
        <fullName evidence="6">Mannan endo-1,4-beta-mannosidase</fullName>
        <ecNumber evidence="6">3.2.1.78</ecNumber>
    </submittedName>
</protein>
<dbReference type="InterPro" id="IPR017853">
    <property type="entry name" value="GH"/>
</dbReference>
<organism evidence="6 7">
    <name type="scientific">Kribbella italica</name>
    <dbReference type="NCBI Taxonomy" id="1540520"/>
    <lineage>
        <taxon>Bacteria</taxon>
        <taxon>Bacillati</taxon>
        <taxon>Actinomycetota</taxon>
        <taxon>Actinomycetes</taxon>
        <taxon>Propionibacteriales</taxon>
        <taxon>Kribbellaceae</taxon>
        <taxon>Kribbella</taxon>
    </lineage>
</organism>